<dbReference type="Pfam" id="PF13452">
    <property type="entry name" value="FAS1_DH_region"/>
    <property type="match status" value="1"/>
</dbReference>
<evidence type="ECO:0000259" key="1">
    <source>
        <dbReference type="Pfam" id="PF13452"/>
    </source>
</evidence>
<dbReference type="InterPro" id="IPR039569">
    <property type="entry name" value="FAS1-like_DH_region"/>
</dbReference>
<dbReference type="PANTHER" id="PTHR28152:SF1">
    <property type="entry name" value="HYDROXYACYL-THIOESTER DEHYDRATASE TYPE 2, MITOCHONDRIAL"/>
    <property type="match status" value="1"/>
</dbReference>
<gene>
    <name evidence="2" type="ORF">N5P18_08680</name>
</gene>
<dbReference type="RefSeq" id="WP_082807711.1">
    <property type="nucleotide sequence ID" value="NZ_CP104874.1"/>
</dbReference>
<dbReference type="InterPro" id="IPR052741">
    <property type="entry name" value="Mitochondrial_HTD2"/>
</dbReference>
<dbReference type="Gene3D" id="3.10.129.10">
    <property type="entry name" value="Hotdog Thioesterase"/>
    <property type="match status" value="2"/>
</dbReference>
<evidence type="ECO:0000313" key="2">
    <source>
        <dbReference type="EMBL" id="WWF03787.1"/>
    </source>
</evidence>
<dbReference type="EMBL" id="CP104874">
    <property type="protein sequence ID" value="WWF03787.1"/>
    <property type="molecule type" value="Genomic_DNA"/>
</dbReference>
<accession>A0ABZ2F936</accession>
<sequence>MTADAGRTEVTGVIDPAPALGLAGLLDLDPALLDGGELPPLWHWVHLLERPGAAQIGPDGHPLTGVPSPPGPGTKRMFAGGRVHSLRPLRMGEQATRRTWVTGSREVEGRSGTLRFVSVRTEVSQADEVAVVEDNDIVYRAAGSALEVPVGTLDAQPAPVAGPTLRFRADEVALMRFSALTYNAHRIHYDLGWCAVEGYEGLVVHGPLQALLMGELVRRQGAGLLGRVFDYRLVAPLVGTQTVTAAPAGVDEEGADEAGSVDDAVRVLDVHGRTTASATLSRTTDGGTR</sequence>
<evidence type="ECO:0000313" key="3">
    <source>
        <dbReference type="Proteomes" id="UP001381003"/>
    </source>
</evidence>
<proteinExistence type="predicted"/>
<dbReference type="Proteomes" id="UP001381003">
    <property type="component" value="Chromosome"/>
</dbReference>
<dbReference type="InterPro" id="IPR029069">
    <property type="entry name" value="HotDog_dom_sf"/>
</dbReference>
<protein>
    <submittedName>
        <fullName evidence="2">MaoC family dehydratase N-terminal domain-containing protein</fullName>
    </submittedName>
</protein>
<keyword evidence="3" id="KW-1185">Reference proteome</keyword>
<dbReference type="PANTHER" id="PTHR28152">
    <property type="entry name" value="HYDROXYACYL-THIOESTER DEHYDRATASE TYPE 2, MITOCHONDRIAL"/>
    <property type="match status" value="1"/>
</dbReference>
<feature type="domain" description="FAS1-like dehydratase" evidence="1">
    <location>
        <begin position="67"/>
        <end position="133"/>
    </location>
</feature>
<name>A0ABZ2F936_9MICO</name>
<dbReference type="SUPFAM" id="SSF54637">
    <property type="entry name" value="Thioesterase/thiol ester dehydrase-isomerase"/>
    <property type="match status" value="2"/>
</dbReference>
<reference evidence="2 3" key="1">
    <citation type="submission" date="2022-09" db="EMBL/GenBank/DDBJ databases">
        <title>Complete genome sequence of Janibacter terrae strain COS04-44, PCL-degrading bacteria isolated from oil spilled coast.</title>
        <authorList>
            <person name="Park H."/>
            <person name="Kim J.Y."/>
            <person name="An S.H."/>
            <person name="Lee C.M."/>
            <person name="Weon H.-Y."/>
        </authorList>
    </citation>
    <scope>NUCLEOTIDE SEQUENCE [LARGE SCALE GENOMIC DNA]</scope>
    <source>
        <strain evidence="2 3">COS04-44</strain>
    </source>
</reference>
<organism evidence="2 3">
    <name type="scientific">Janibacter terrae</name>
    <dbReference type="NCBI Taxonomy" id="103817"/>
    <lineage>
        <taxon>Bacteria</taxon>
        <taxon>Bacillati</taxon>
        <taxon>Actinomycetota</taxon>
        <taxon>Actinomycetes</taxon>
        <taxon>Micrococcales</taxon>
        <taxon>Intrasporangiaceae</taxon>
        <taxon>Janibacter</taxon>
    </lineage>
</organism>